<dbReference type="EMBL" id="GALX01001490">
    <property type="protein sequence ID" value="JAB66976.1"/>
    <property type="molecule type" value="Transcribed_RNA"/>
</dbReference>
<evidence type="ECO:0000256" key="1">
    <source>
        <dbReference type="SAM" id="Coils"/>
    </source>
</evidence>
<protein>
    <submittedName>
        <fullName evidence="2">Uncharacterized protein</fullName>
    </submittedName>
</protein>
<feature type="coiled-coil region" evidence="1">
    <location>
        <begin position="6"/>
        <end position="99"/>
    </location>
</feature>
<feature type="non-terminal residue" evidence="2">
    <location>
        <position position="297"/>
    </location>
</feature>
<organism evidence="2">
    <name type="scientific">Anoplophora glabripennis</name>
    <name type="common">Asian longhorn beetle</name>
    <name type="synonym">Anoplophora nobilis</name>
    <dbReference type="NCBI Taxonomy" id="217634"/>
    <lineage>
        <taxon>Eukaryota</taxon>
        <taxon>Metazoa</taxon>
        <taxon>Ecdysozoa</taxon>
        <taxon>Arthropoda</taxon>
        <taxon>Hexapoda</taxon>
        <taxon>Insecta</taxon>
        <taxon>Pterygota</taxon>
        <taxon>Neoptera</taxon>
        <taxon>Endopterygota</taxon>
        <taxon>Coleoptera</taxon>
        <taxon>Polyphaga</taxon>
        <taxon>Cucujiformia</taxon>
        <taxon>Chrysomeloidea</taxon>
        <taxon>Cerambycidae</taxon>
        <taxon>Lamiinae</taxon>
        <taxon>Lamiini</taxon>
        <taxon>Anoplophora</taxon>
    </lineage>
</organism>
<sequence length="297" mass="35749">DIKNTNKGIEKKIEDTNKEVEKKIERANQELKNEMGKISKDIRKEIIVVETELRQEIKQTNDKLEQKIEQNKITCDSKIDRIEEETKKLKETLTQDKLQRQGQDEAWQTLLKEQERKMEQRIRMETQGMFCNTRLDMTNTNTQDLLFYGDTRIHPAIFIKKLKLHGQTIPTTNLKNFISNTMKGDAVIWYELIEDQYETLEEFERLFLNKYWGEFHQQKVRMNLFNGRYSDRYGTSREKYLMKKIYNIKYLEPKFTEMEMVRMLARHFSDEVYKVVITQRIVTIDGLIDYVRSMDDI</sequence>
<evidence type="ECO:0000313" key="2">
    <source>
        <dbReference type="EMBL" id="JAB66976.1"/>
    </source>
</evidence>
<name>V5IAB2_ANOGL</name>
<reference evidence="2" key="1">
    <citation type="submission" date="2013-07" db="EMBL/GenBank/DDBJ databases">
        <title>Midgut Transcriptome Profiling of Anoplphora glabripennis, a Lignocellulose Degrading, Wood-Boring Cerambycid.</title>
        <authorList>
            <person name="Scully E.D."/>
            <person name="Hoover K."/>
            <person name="Carlson J.E."/>
            <person name="Tien M."/>
            <person name="Geib S.M."/>
        </authorList>
    </citation>
    <scope>NUCLEOTIDE SEQUENCE</scope>
</reference>
<feature type="non-terminal residue" evidence="2">
    <location>
        <position position="1"/>
    </location>
</feature>
<accession>V5IAB2</accession>
<dbReference type="AlphaFoldDB" id="V5IAB2"/>
<keyword evidence="1" id="KW-0175">Coiled coil</keyword>
<proteinExistence type="predicted"/>